<dbReference type="OrthoDB" id="8565469at2"/>
<dbReference type="AlphaFoldDB" id="A0A4Q7ZAK7"/>
<accession>A0A4Q7ZAK7</accession>
<evidence type="ECO:0000313" key="2">
    <source>
        <dbReference type="EMBL" id="RZU47632.1"/>
    </source>
</evidence>
<name>A0A4Q7ZAK7_9GAMM</name>
<evidence type="ECO:0000256" key="1">
    <source>
        <dbReference type="SAM" id="Phobius"/>
    </source>
</evidence>
<keyword evidence="1" id="KW-0472">Membrane</keyword>
<keyword evidence="3" id="KW-1185">Reference proteome</keyword>
<dbReference type="RefSeq" id="WP_130410856.1">
    <property type="nucleotide sequence ID" value="NZ_SHKX01000010.1"/>
</dbReference>
<dbReference type="EMBL" id="SHKX01000010">
    <property type="protein sequence ID" value="RZU47632.1"/>
    <property type="molecule type" value="Genomic_DNA"/>
</dbReference>
<organism evidence="2 3">
    <name type="scientific">Fluviicoccus keumensis</name>
    <dbReference type="NCBI Taxonomy" id="1435465"/>
    <lineage>
        <taxon>Bacteria</taxon>
        <taxon>Pseudomonadati</taxon>
        <taxon>Pseudomonadota</taxon>
        <taxon>Gammaproteobacteria</taxon>
        <taxon>Moraxellales</taxon>
        <taxon>Moraxellaceae</taxon>
        <taxon>Fluviicoccus</taxon>
    </lineage>
</organism>
<dbReference type="Proteomes" id="UP000292423">
    <property type="component" value="Unassembled WGS sequence"/>
</dbReference>
<proteinExistence type="predicted"/>
<reference evidence="2 3" key="1">
    <citation type="submission" date="2019-02" db="EMBL/GenBank/DDBJ databases">
        <title>Genomic Encyclopedia of Type Strains, Phase IV (KMG-IV): sequencing the most valuable type-strain genomes for metagenomic binning, comparative biology and taxonomic classification.</title>
        <authorList>
            <person name="Goeker M."/>
        </authorList>
    </citation>
    <scope>NUCLEOTIDE SEQUENCE [LARGE SCALE GENOMIC DNA]</scope>
    <source>
        <strain evidence="2 3">DSM 105135</strain>
    </source>
</reference>
<evidence type="ECO:0000313" key="3">
    <source>
        <dbReference type="Proteomes" id="UP000292423"/>
    </source>
</evidence>
<protein>
    <recommendedName>
        <fullName evidence="4">Tetratricopeptide repeat protein</fullName>
    </recommendedName>
</protein>
<keyword evidence="1" id="KW-1133">Transmembrane helix</keyword>
<keyword evidence="1" id="KW-0812">Transmembrane</keyword>
<gene>
    <name evidence="2" type="ORF">EV700_0599</name>
</gene>
<evidence type="ECO:0008006" key="4">
    <source>
        <dbReference type="Google" id="ProtNLM"/>
    </source>
</evidence>
<dbReference type="InterPro" id="IPR011990">
    <property type="entry name" value="TPR-like_helical_dom_sf"/>
</dbReference>
<feature type="transmembrane region" description="Helical" evidence="1">
    <location>
        <begin position="21"/>
        <end position="39"/>
    </location>
</feature>
<sequence>MISLRSRSSVRAEQRLRFSGPGQTAVFGLTVLLILLMMFPGQILQRRLEHAATSDSLTIAYLMAWLRAKPEDEHVRLQLASHLYASGEIYRSWHTLAPLLQSSAALEPEDRFRTAMLHLDLLERFLWTTPANSSTFLRRQSEFLETLRTLSLEPAFQDRLEHFAERAQALGETTLARRLYMRLIFSDRPQQADWYRRAANLALAENNPVLAARILLMSLRLHPDAAQTRALFLEALRFFQAGNQPAEAFKAATQHQALLENDPILLEAMARLALAANRHDLAEYYVALLLKQRIHPFGITP</sequence>
<dbReference type="Gene3D" id="1.25.40.10">
    <property type="entry name" value="Tetratricopeptide repeat domain"/>
    <property type="match status" value="1"/>
</dbReference>
<comment type="caution">
    <text evidence="2">The sequence shown here is derived from an EMBL/GenBank/DDBJ whole genome shotgun (WGS) entry which is preliminary data.</text>
</comment>